<dbReference type="Pfam" id="PF00534">
    <property type="entry name" value="Glycos_transf_1"/>
    <property type="match status" value="1"/>
</dbReference>
<dbReference type="CDD" id="cd03801">
    <property type="entry name" value="GT4_PimA-like"/>
    <property type="match status" value="1"/>
</dbReference>
<evidence type="ECO:0000259" key="3">
    <source>
        <dbReference type="Pfam" id="PF13439"/>
    </source>
</evidence>
<comment type="caution">
    <text evidence="4">The sequence shown here is derived from an EMBL/GenBank/DDBJ whole genome shotgun (WGS) entry which is preliminary data.</text>
</comment>
<evidence type="ECO:0000259" key="2">
    <source>
        <dbReference type="Pfam" id="PF00534"/>
    </source>
</evidence>
<dbReference type="AlphaFoldDB" id="A0A226WK93"/>
<feature type="region of interest" description="Disordered" evidence="1">
    <location>
        <begin position="1"/>
        <end position="51"/>
    </location>
</feature>
<reference evidence="5" key="1">
    <citation type="submission" date="2017-01" db="EMBL/GenBank/DDBJ databases">
        <title>Genome Analysis of Deinococcus marmoris KOPRI26562.</title>
        <authorList>
            <person name="Kim J.H."/>
            <person name="Oh H.-M."/>
        </authorList>
    </citation>
    <scope>NUCLEOTIDE SEQUENCE [LARGE SCALE GENOMIC DNA]</scope>
    <source>
        <strain evidence="5">PAMC 26633</strain>
    </source>
</reference>
<dbReference type="Proteomes" id="UP000214720">
    <property type="component" value="Unassembled WGS sequence"/>
</dbReference>
<evidence type="ECO:0000256" key="1">
    <source>
        <dbReference type="SAM" id="MobiDB-lite"/>
    </source>
</evidence>
<organism evidence="4 5">
    <name type="scientific">Caballeronia sordidicola</name>
    <name type="common">Burkholderia sordidicola</name>
    <dbReference type="NCBI Taxonomy" id="196367"/>
    <lineage>
        <taxon>Bacteria</taxon>
        <taxon>Pseudomonadati</taxon>
        <taxon>Pseudomonadota</taxon>
        <taxon>Betaproteobacteria</taxon>
        <taxon>Burkholderiales</taxon>
        <taxon>Burkholderiaceae</taxon>
        <taxon>Caballeronia</taxon>
    </lineage>
</organism>
<dbReference type="InterPro" id="IPR028098">
    <property type="entry name" value="Glyco_trans_4-like_N"/>
</dbReference>
<dbReference type="Gene3D" id="3.40.50.2000">
    <property type="entry name" value="Glycogen Phosphorylase B"/>
    <property type="match status" value="2"/>
</dbReference>
<dbReference type="GO" id="GO:0016758">
    <property type="term" value="F:hexosyltransferase activity"/>
    <property type="evidence" value="ECO:0007669"/>
    <property type="project" value="TreeGrafter"/>
</dbReference>
<dbReference type="SUPFAM" id="SSF53756">
    <property type="entry name" value="UDP-Glycosyltransferase/glycogen phosphorylase"/>
    <property type="match status" value="1"/>
</dbReference>
<feature type="compositionally biased region" description="Low complexity" evidence="1">
    <location>
        <begin position="7"/>
        <end position="19"/>
    </location>
</feature>
<gene>
    <name evidence="4" type="ORF">BSU04_46230</name>
</gene>
<proteinExistence type="predicted"/>
<dbReference type="EMBL" id="MTHB01000304">
    <property type="protein sequence ID" value="OXC71602.1"/>
    <property type="molecule type" value="Genomic_DNA"/>
</dbReference>
<name>A0A226WK93_CABSO</name>
<feature type="domain" description="Glycosyltransferase subfamily 4-like N-terminal" evidence="3">
    <location>
        <begin position="67"/>
        <end position="230"/>
    </location>
</feature>
<feature type="domain" description="Glycosyl transferase family 1" evidence="2">
    <location>
        <begin position="238"/>
        <end position="410"/>
    </location>
</feature>
<dbReference type="PANTHER" id="PTHR45947">
    <property type="entry name" value="SULFOQUINOVOSYL TRANSFERASE SQD2"/>
    <property type="match status" value="1"/>
</dbReference>
<keyword evidence="4" id="KW-0808">Transferase</keyword>
<protein>
    <submittedName>
        <fullName evidence="4">Glycosyltransferase</fullName>
    </submittedName>
</protein>
<evidence type="ECO:0000313" key="4">
    <source>
        <dbReference type="EMBL" id="OXC71602.1"/>
    </source>
</evidence>
<dbReference type="PANTHER" id="PTHR45947:SF3">
    <property type="entry name" value="SULFOQUINOVOSYL TRANSFERASE SQD2"/>
    <property type="match status" value="1"/>
</dbReference>
<dbReference type="Pfam" id="PF13439">
    <property type="entry name" value="Glyco_transf_4"/>
    <property type="match status" value="1"/>
</dbReference>
<sequence length="432" mass="46125">MNAAIKSTTMRASTTTPTADRAPKANGANKPLNPASGNASKDASNPPSKPRIIDSLQIGMNWFDERPGGLDRVVSALIQSLPAQGVTVRGLVAGSENVRTSTHGVVTPFAAPDASMAKRVISLRRAAVELRDARMPDVVAAHFALYAAPVLGKFPRVPKVIHFHGPWGDESAHGARNQANVMLRRAVERHVYQRGNLHIVLSQAFGDVLQKQYGVNARTIRIVPGCVDVDHFSSGIDRRAARTALGLPQDRPMLFCVRRLVSRMGLEDLIDAMFIVRQQVPDVLLTIAGKGPLTAALQARIDYRGLSQHVRLAGFVPDEALPLWYRSADVSVVPTTALEGFGLTTIESLASGTPVIVTPVGGLPEAVAPLSQELVLESGGFQALGAGLAGALLGKRVLPSEAECRAYARSHFDLPVIAAQTAAVYREAIDSY</sequence>
<evidence type="ECO:0000313" key="5">
    <source>
        <dbReference type="Proteomes" id="UP000214720"/>
    </source>
</evidence>
<dbReference type="InterPro" id="IPR050194">
    <property type="entry name" value="Glycosyltransferase_grp1"/>
</dbReference>
<accession>A0A226WK93</accession>
<dbReference type="InterPro" id="IPR001296">
    <property type="entry name" value="Glyco_trans_1"/>
</dbReference>
<feature type="compositionally biased region" description="Polar residues" evidence="1">
    <location>
        <begin position="35"/>
        <end position="46"/>
    </location>
</feature>